<dbReference type="Gene3D" id="1.20.1250.20">
    <property type="entry name" value="MFS general substrate transporter like domains"/>
    <property type="match status" value="2"/>
</dbReference>
<name>A0A1W6JYN8_9CREN</name>
<evidence type="ECO:0000313" key="6">
    <source>
        <dbReference type="EMBL" id="ARM75378.1"/>
    </source>
</evidence>
<dbReference type="InterPro" id="IPR020846">
    <property type="entry name" value="MFS_dom"/>
</dbReference>
<feature type="transmembrane region" description="Helical" evidence="4">
    <location>
        <begin position="361"/>
        <end position="380"/>
    </location>
</feature>
<dbReference type="Proteomes" id="UP000193404">
    <property type="component" value="Chromosome"/>
</dbReference>
<keyword evidence="3" id="KW-1003">Cell membrane</keyword>
<feature type="transmembrane region" description="Helical" evidence="4">
    <location>
        <begin position="179"/>
        <end position="200"/>
    </location>
</feature>
<feature type="transmembrane region" description="Helical" evidence="4">
    <location>
        <begin position="323"/>
        <end position="349"/>
    </location>
</feature>
<dbReference type="EMBL" id="CP020477">
    <property type="protein sequence ID" value="ARM75378.1"/>
    <property type="molecule type" value="Genomic_DNA"/>
</dbReference>
<keyword evidence="2" id="KW-0813">Transport</keyword>
<keyword evidence="4" id="KW-1133">Transmembrane helix</keyword>
<evidence type="ECO:0000256" key="3">
    <source>
        <dbReference type="ARBA" id="ARBA00022475"/>
    </source>
</evidence>
<dbReference type="PROSITE" id="PS50850">
    <property type="entry name" value="MFS"/>
    <property type="match status" value="1"/>
</dbReference>
<feature type="transmembrane region" description="Helical" evidence="4">
    <location>
        <begin position="104"/>
        <end position="123"/>
    </location>
</feature>
<dbReference type="STRING" id="282676.B6F84_04610"/>
<gene>
    <name evidence="6" type="ORF">B6F84_04610</name>
</gene>
<organism evidence="6 7">
    <name type="scientific">Acidianus manzaensis</name>
    <dbReference type="NCBI Taxonomy" id="282676"/>
    <lineage>
        <taxon>Archaea</taxon>
        <taxon>Thermoproteota</taxon>
        <taxon>Thermoprotei</taxon>
        <taxon>Sulfolobales</taxon>
        <taxon>Sulfolobaceae</taxon>
        <taxon>Acidianus</taxon>
    </lineage>
</organism>
<reference evidence="6 7" key="1">
    <citation type="submission" date="2017-03" db="EMBL/GenBank/DDBJ databases">
        <title>Sulfur activation and transportation mechanism of thermophilic Archaea Acidianus manzaensis YN-25.</title>
        <authorList>
            <person name="Ma Y."/>
            <person name="Yang Y."/>
            <person name="Xia J."/>
        </authorList>
    </citation>
    <scope>NUCLEOTIDE SEQUENCE [LARGE SCALE GENOMIC DNA]</scope>
    <source>
        <strain evidence="6 7">YN-25</strain>
    </source>
</reference>
<dbReference type="SUPFAM" id="SSF103473">
    <property type="entry name" value="MFS general substrate transporter"/>
    <property type="match status" value="1"/>
</dbReference>
<evidence type="ECO:0000256" key="2">
    <source>
        <dbReference type="ARBA" id="ARBA00022448"/>
    </source>
</evidence>
<keyword evidence="4" id="KW-0472">Membrane</keyword>
<dbReference type="AlphaFoldDB" id="A0A1W6JYN8"/>
<keyword evidence="7" id="KW-1185">Reference proteome</keyword>
<feature type="transmembrane region" description="Helical" evidence="4">
    <location>
        <begin position="144"/>
        <end position="167"/>
    </location>
</feature>
<dbReference type="PANTHER" id="PTHR43045">
    <property type="entry name" value="SHIKIMATE TRANSPORTER"/>
    <property type="match status" value="1"/>
</dbReference>
<dbReference type="PANTHER" id="PTHR43045:SF1">
    <property type="entry name" value="SHIKIMATE TRANSPORTER"/>
    <property type="match status" value="1"/>
</dbReference>
<feature type="transmembrane region" description="Helical" evidence="4">
    <location>
        <begin position="233"/>
        <end position="256"/>
    </location>
</feature>
<sequence>MTNLRTIVLSSMIGNIIEWYDVFIFSTGALYIAKAFLPSKITPTIALLDVFLILALGFITRPLGAFIFGNFGDKLGRKRMLIVTLSLTGASSGLVGVLPTYLDFGFISLILLSILRILLGIGLGGEWGGGLLLIAENIQHKNPFYISFFQSSVSIGLIIGSLVFFALEAILPQSEMYVFGWRIAFLISFLLLVIGLIIRLKVGETEMFKRIEEKKEILQKPGFNLFKNHFKSVILGILIVGGLAIYFIGSVSIPNIYEFDKIVSASEYFYGIMIFGIIDILFVFIGGIFSLTWKRIITLTILGNIIGILVLYPAFLLKSPSDYFLFQALLGISHGIMYSPVAVILVKLFPTNVRYSGISASYQFAGAFLGGIEPYVITWLSTFNYLLYPIYQILLCAFSIAVSMIIYKYNLAKYLESER</sequence>
<feature type="transmembrane region" description="Helical" evidence="4">
    <location>
        <begin position="12"/>
        <end position="33"/>
    </location>
</feature>
<feature type="transmembrane region" description="Helical" evidence="4">
    <location>
        <begin position="45"/>
        <end position="68"/>
    </location>
</feature>
<feature type="transmembrane region" description="Helical" evidence="4">
    <location>
        <begin position="80"/>
        <end position="98"/>
    </location>
</feature>
<evidence type="ECO:0000259" key="5">
    <source>
        <dbReference type="PROSITE" id="PS50850"/>
    </source>
</evidence>
<feature type="transmembrane region" description="Helical" evidence="4">
    <location>
        <begin position="386"/>
        <end position="407"/>
    </location>
</feature>
<feature type="domain" description="Major facilitator superfamily (MFS) profile" evidence="5">
    <location>
        <begin position="7"/>
        <end position="419"/>
    </location>
</feature>
<dbReference type="GeneID" id="41590176"/>
<dbReference type="Pfam" id="PF07690">
    <property type="entry name" value="MFS_1"/>
    <property type="match status" value="1"/>
</dbReference>
<keyword evidence="4" id="KW-0812">Transmembrane</keyword>
<evidence type="ECO:0000256" key="4">
    <source>
        <dbReference type="SAM" id="Phobius"/>
    </source>
</evidence>
<feature type="transmembrane region" description="Helical" evidence="4">
    <location>
        <begin position="296"/>
        <end position="317"/>
    </location>
</feature>
<dbReference type="RefSeq" id="WP_148691148.1">
    <property type="nucleotide sequence ID" value="NZ_CP020477.1"/>
</dbReference>
<proteinExistence type="predicted"/>
<dbReference type="GO" id="GO:0005886">
    <property type="term" value="C:plasma membrane"/>
    <property type="evidence" value="ECO:0007669"/>
    <property type="project" value="UniProtKB-SubCell"/>
</dbReference>
<protein>
    <recommendedName>
        <fullName evidence="5">Major facilitator superfamily (MFS) profile domain-containing protein</fullName>
    </recommendedName>
</protein>
<dbReference type="InterPro" id="IPR036259">
    <property type="entry name" value="MFS_trans_sf"/>
</dbReference>
<dbReference type="GO" id="GO:0022857">
    <property type="term" value="F:transmembrane transporter activity"/>
    <property type="evidence" value="ECO:0007669"/>
    <property type="project" value="InterPro"/>
</dbReference>
<evidence type="ECO:0000313" key="7">
    <source>
        <dbReference type="Proteomes" id="UP000193404"/>
    </source>
</evidence>
<accession>A0A1W6JYN8</accession>
<comment type="subcellular location">
    <subcellularLocation>
        <location evidence="1">Cell membrane</location>
        <topology evidence="1">Multi-pass membrane protein</topology>
    </subcellularLocation>
</comment>
<feature type="transmembrane region" description="Helical" evidence="4">
    <location>
        <begin position="268"/>
        <end position="289"/>
    </location>
</feature>
<evidence type="ECO:0000256" key="1">
    <source>
        <dbReference type="ARBA" id="ARBA00004651"/>
    </source>
</evidence>
<dbReference type="OrthoDB" id="117970at2157"/>
<dbReference type="KEGG" id="aman:B6F84_04610"/>
<dbReference type="InterPro" id="IPR011701">
    <property type="entry name" value="MFS"/>
</dbReference>